<feature type="binding site" evidence="7">
    <location>
        <position position="278"/>
    </location>
    <ligand>
        <name>substrate</name>
    </ligand>
</feature>
<feature type="binding site" evidence="7">
    <location>
        <position position="82"/>
    </location>
    <ligand>
        <name>substrate</name>
    </ligand>
</feature>
<comment type="caution">
    <text evidence="8">The sequence shown here is derived from an EMBL/GenBank/DDBJ whole genome shotgun (WGS) entry which is preliminary data.</text>
</comment>
<feature type="binding site" evidence="7">
    <location>
        <position position="133"/>
    </location>
    <ligand>
        <name>substrate</name>
    </ligand>
</feature>
<comment type="similarity">
    <text evidence="1 7">Belongs to the glutaminase family.</text>
</comment>
<dbReference type="InterPro" id="IPR012338">
    <property type="entry name" value="Beta-lactam/transpept-like"/>
</dbReference>
<evidence type="ECO:0000256" key="2">
    <source>
        <dbReference type="ARBA" id="ARBA00011881"/>
    </source>
</evidence>
<evidence type="ECO:0000256" key="5">
    <source>
        <dbReference type="ARBA" id="ARBA00049534"/>
    </source>
</evidence>
<feature type="binding site" evidence="7">
    <location>
        <position position="177"/>
    </location>
    <ligand>
        <name>substrate</name>
    </ligand>
</feature>
<comment type="subunit">
    <text evidence="2 7">Homotetramer.</text>
</comment>
<dbReference type="GO" id="GO:0006537">
    <property type="term" value="P:glutamate biosynthetic process"/>
    <property type="evidence" value="ECO:0007669"/>
    <property type="project" value="TreeGrafter"/>
</dbReference>
<protein>
    <recommendedName>
        <fullName evidence="6 7">Glutaminase</fullName>
        <ecNumber evidence="3 7">3.5.1.2</ecNumber>
    </recommendedName>
</protein>
<dbReference type="Pfam" id="PF04960">
    <property type="entry name" value="Glutaminase"/>
    <property type="match status" value="1"/>
</dbReference>
<dbReference type="PANTHER" id="PTHR12544:SF48">
    <property type="entry name" value="GLUTAMINASE 1"/>
    <property type="match status" value="1"/>
</dbReference>
<dbReference type="SUPFAM" id="SSF56601">
    <property type="entry name" value="beta-lactamase/transpeptidase-like"/>
    <property type="match status" value="1"/>
</dbReference>
<dbReference type="AlphaFoldDB" id="A0A2U1TCU6"/>
<keyword evidence="9" id="KW-1185">Reference proteome</keyword>
<accession>A0A2U1TCU6</accession>
<feature type="binding site" evidence="7">
    <location>
        <position position="208"/>
    </location>
    <ligand>
        <name>substrate</name>
    </ligand>
</feature>
<feature type="binding site" evidence="7">
    <location>
        <position position="184"/>
    </location>
    <ligand>
        <name>substrate</name>
    </ligand>
</feature>
<dbReference type="NCBIfam" id="NF009020">
    <property type="entry name" value="PRK12356.1"/>
    <property type="match status" value="1"/>
</dbReference>
<dbReference type="HAMAP" id="MF_00313">
    <property type="entry name" value="Glutaminase"/>
    <property type="match status" value="1"/>
</dbReference>
<keyword evidence="7" id="KW-0007">Acetylation</keyword>
<evidence type="ECO:0000313" key="9">
    <source>
        <dbReference type="Proteomes" id="UP000244962"/>
    </source>
</evidence>
<dbReference type="PANTHER" id="PTHR12544">
    <property type="entry name" value="GLUTAMINASE"/>
    <property type="match status" value="1"/>
</dbReference>
<dbReference type="NCBIfam" id="TIGR03814">
    <property type="entry name" value="Gln_ase"/>
    <property type="match status" value="1"/>
</dbReference>
<dbReference type="GO" id="GO:0006543">
    <property type="term" value="P:L-glutamine catabolic process"/>
    <property type="evidence" value="ECO:0007669"/>
    <property type="project" value="TreeGrafter"/>
</dbReference>
<gene>
    <name evidence="7" type="primary">glsA</name>
    <name evidence="8" type="ORF">DF223_10585</name>
</gene>
<keyword evidence="4 7" id="KW-0378">Hydrolase</keyword>
<evidence type="ECO:0000256" key="4">
    <source>
        <dbReference type="ARBA" id="ARBA00022801"/>
    </source>
</evidence>
<dbReference type="RefSeq" id="WP_108963135.1">
    <property type="nucleotide sequence ID" value="NZ_QEFB01000011.1"/>
</dbReference>
<proteinExistence type="inferred from homology"/>
<sequence>MDLDVSAVPYTVATGAPPSSDDVAEAIHVAYDRSLDLTDGAVADYIPELADTSPDLFGICVAEVDGTVQGVGDVDHPFTIQSISKAFVWALVCEEIGDEKLIDLIGVNNTGLAFDSVMSLELNDGHPMNPMGNAGALATTALVPGDSPDEQWEFIRKGLSRFAGKDLELDEAVYRSESASNQRNQGIARLLEGYGRIGSNPLDVVDVYTKQCSLLVTATDIAVMGATLADGGINPITGARVVSETVCHDTLAVLAASGLYQNSGEWLFRIGLPGKSGVTGGIVTIAPGKAGIATFSPRLDAAGNSVRGQRATAYLSRRLGFDLFASRPHNTSGKSPR</sequence>
<dbReference type="Gene3D" id="3.40.710.10">
    <property type="entry name" value="DD-peptidase/beta-lactamase superfamily"/>
    <property type="match status" value="1"/>
</dbReference>
<dbReference type="EC" id="3.5.1.2" evidence="3 7"/>
<evidence type="ECO:0000313" key="8">
    <source>
        <dbReference type="EMBL" id="PWC06696.1"/>
    </source>
</evidence>
<name>A0A2U1TCU6_9MICO</name>
<dbReference type="FunFam" id="3.40.710.10:FF:000005">
    <property type="entry name" value="Glutaminase"/>
    <property type="match status" value="1"/>
</dbReference>
<dbReference type="GO" id="GO:0004359">
    <property type="term" value="F:glutaminase activity"/>
    <property type="evidence" value="ECO:0007669"/>
    <property type="project" value="UniProtKB-UniRule"/>
</dbReference>
<evidence type="ECO:0000256" key="6">
    <source>
        <dbReference type="ARBA" id="ARBA00070405"/>
    </source>
</evidence>
<feature type="binding site" evidence="7">
    <location>
        <position position="260"/>
    </location>
    <ligand>
        <name>substrate</name>
    </ligand>
</feature>
<organism evidence="8 9">
    <name type="scientific">Mycetocola zhujimingii</name>
    <dbReference type="NCBI Taxonomy" id="2079792"/>
    <lineage>
        <taxon>Bacteria</taxon>
        <taxon>Bacillati</taxon>
        <taxon>Actinomycetota</taxon>
        <taxon>Actinomycetes</taxon>
        <taxon>Micrococcales</taxon>
        <taxon>Microbacteriaceae</taxon>
        <taxon>Mycetocola</taxon>
    </lineage>
</organism>
<evidence type="ECO:0000256" key="3">
    <source>
        <dbReference type="ARBA" id="ARBA00012918"/>
    </source>
</evidence>
<evidence type="ECO:0000256" key="1">
    <source>
        <dbReference type="ARBA" id="ARBA00011076"/>
    </source>
</evidence>
<reference evidence="9" key="1">
    <citation type="submission" date="2018-04" db="EMBL/GenBank/DDBJ databases">
        <authorList>
            <person name="Liu S."/>
            <person name="Wang Z."/>
            <person name="Li J."/>
        </authorList>
    </citation>
    <scope>NUCLEOTIDE SEQUENCE [LARGE SCALE GENOMIC DNA]</scope>
    <source>
        <strain evidence="9">622</strain>
    </source>
</reference>
<dbReference type="InterPro" id="IPR015868">
    <property type="entry name" value="Glutaminase"/>
</dbReference>
<dbReference type="EMBL" id="QEFB01000011">
    <property type="protein sequence ID" value="PWC06696.1"/>
    <property type="molecule type" value="Genomic_DNA"/>
</dbReference>
<evidence type="ECO:0000256" key="7">
    <source>
        <dbReference type="HAMAP-Rule" id="MF_00313"/>
    </source>
</evidence>
<comment type="catalytic activity">
    <reaction evidence="5 7">
        <text>L-glutamine + H2O = L-glutamate + NH4(+)</text>
        <dbReference type="Rhea" id="RHEA:15889"/>
        <dbReference type="ChEBI" id="CHEBI:15377"/>
        <dbReference type="ChEBI" id="CHEBI:28938"/>
        <dbReference type="ChEBI" id="CHEBI:29985"/>
        <dbReference type="ChEBI" id="CHEBI:58359"/>
        <dbReference type="EC" id="3.5.1.2"/>
    </reaction>
</comment>
<dbReference type="Proteomes" id="UP000244962">
    <property type="component" value="Unassembled WGS sequence"/>
</dbReference>